<organism evidence="3 4">
    <name type="scientific">Tepidibacter hydrothermalis</name>
    <dbReference type="NCBI Taxonomy" id="3036126"/>
    <lineage>
        <taxon>Bacteria</taxon>
        <taxon>Bacillati</taxon>
        <taxon>Bacillota</taxon>
        <taxon>Clostridia</taxon>
        <taxon>Peptostreptococcales</taxon>
        <taxon>Peptostreptococcaceae</taxon>
        <taxon>Tepidibacter</taxon>
    </lineage>
</organism>
<sequence length="158" mass="18378">MSTVDSIATIPKYINLTLQPEKLESYELSSSDTIGERIKKLRMNKNLKPKQLGDLINITGSGIANYENGTARPSRKVLINLFNVLGEEVLCDSYSKFIIKDYGNLMKKWREKNKFKIYEAIKILGVSENTYIDWEKQRAVISRRMYYKLIHFFNEIDA</sequence>
<evidence type="ECO:0000313" key="4">
    <source>
        <dbReference type="Proteomes" id="UP001222800"/>
    </source>
</evidence>
<dbReference type="EMBL" id="CP120734">
    <property type="protein sequence ID" value="WFD12437.1"/>
    <property type="molecule type" value="Genomic_DNA"/>
</dbReference>
<evidence type="ECO:0000259" key="2">
    <source>
        <dbReference type="PROSITE" id="PS50943"/>
    </source>
</evidence>
<dbReference type="PANTHER" id="PTHR46558">
    <property type="entry name" value="TRACRIPTIONAL REGULATORY PROTEIN-RELATED-RELATED"/>
    <property type="match status" value="1"/>
</dbReference>
<dbReference type="SUPFAM" id="SSF47413">
    <property type="entry name" value="lambda repressor-like DNA-binding domains"/>
    <property type="match status" value="2"/>
</dbReference>
<evidence type="ECO:0000313" key="3">
    <source>
        <dbReference type="EMBL" id="WFD12437.1"/>
    </source>
</evidence>
<dbReference type="Proteomes" id="UP001222800">
    <property type="component" value="Plasmid unnamed1"/>
</dbReference>
<dbReference type="RefSeq" id="WP_277734840.1">
    <property type="nucleotide sequence ID" value="NZ_CP120734.1"/>
</dbReference>
<dbReference type="InterPro" id="IPR001387">
    <property type="entry name" value="Cro/C1-type_HTH"/>
</dbReference>
<dbReference type="SMART" id="SM00530">
    <property type="entry name" value="HTH_XRE"/>
    <property type="match status" value="2"/>
</dbReference>
<dbReference type="Gene3D" id="1.10.260.40">
    <property type="entry name" value="lambda repressor-like DNA-binding domains"/>
    <property type="match status" value="2"/>
</dbReference>
<gene>
    <name evidence="3" type="ORF">P4S50_20095</name>
</gene>
<dbReference type="PANTHER" id="PTHR46558:SF14">
    <property type="entry name" value="HTH-TYPE TRANSCRIPTIONAL REGULATOR ANSR"/>
    <property type="match status" value="1"/>
</dbReference>
<dbReference type="InterPro" id="IPR010982">
    <property type="entry name" value="Lambda_DNA-bd_dom_sf"/>
</dbReference>
<dbReference type="PROSITE" id="PS50943">
    <property type="entry name" value="HTH_CROC1"/>
    <property type="match status" value="1"/>
</dbReference>
<reference evidence="3 4" key="1">
    <citation type="submission" date="2023-03" db="EMBL/GenBank/DDBJ databases">
        <title>Complete genome sequence of Tepidibacter sp. SWIR-1, isolated from a deep-sea hydrothermal vent.</title>
        <authorList>
            <person name="Li X."/>
        </authorList>
    </citation>
    <scope>NUCLEOTIDE SEQUENCE [LARGE SCALE GENOMIC DNA]</scope>
    <source>
        <strain evidence="3 4">SWIR-1</strain>
        <plasmid evidence="3 4">unnamed1</plasmid>
    </source>
</reference>
<protein>
    <submittedName>
        <fullName evidence="3">Helix-turn-helix transcriptional regulator</fullName>
    </submittedName>
</protein>
<accession>A0ABY8EHJ8</accession>
<keyword evidence="3" id="KW-0614">Plasmid</keyword>
<keyword evidence="4" id="KW-1185">Reference proteome</keyword>
<proteinExistence type="predicted"/>
<feature type="domain" description="HTH cro/C1-type" evidence="2">
    <location>
        <begin position="38"/>
        <end position="90"/>
    </location>
</feature>
<geneLocation type="plasmid" evidence="3 4">
    <name>unnamed1</name>
</geneLocation>
<name>A0ABY8EHJ8_9FIRM</name>
<dbReference type="Pfam" id="PF01381">
    <property type="entry name" value="HTH_3"/>
    <property type="match status" value="1"/>
</dbReference>
<dbReference type="CDD" id="cd00093">
    <property type="entry name" value="HTH_XRE"/>
    <property type="match status" value="2"/>
</dbReference>
<keyword evidence="1" id="KW-0238">DNA-binding</keyword>
<evidence type="ECO:0000256" key="1">
    <source>
        <dbReference type="ARBA" id="ARBA00023125"/>
    </source>
</evidence>